<organism evidence="2 3">
    <name type="scientific">Bacillus pacificus</name>
    <dbReference type="NCBI Taxonomy" id="2026187"/>
    <lineage>
        <taxon>Bacteria</taxon>
        <taxon>Bacillati</taxon>
        <taxon>Bacillota</taxon>
        <taxon>Bacilli</taxon>
        <taxon>Bacillales</taxon>
        <taxon>Bacillaceae</taxon>
        <taxon>Bacillus</taxon>
        <taxon>Bacillus cereus group</taxon>
    </lineage>
</organism>
<reference evidence="2 3" key="1">
    <citation type="submission" date="2019-07" db="EMBL/GenBank/DDBJ databases">
        <authorList>
            <person name="Yu W.S."/>
            <person name="Cheong H.-M."/>
            <person name="Choi Y."/>
            <person name="Hwang K.J."/>
            <person name="Jung K."/>
            <person name="Lee S."/>
            <person name="Choi C."/>
        </authorList>
    </citation>
    <scope>NUCLEOTIDE SEQUENCE [LARGE SCALE GENOMIC DNA]</scope>
    <source>
        <strain evidence="2 3">NCCP 15909</strain>
    </source>
</reference>
<dbReference type="InterPro" id="IPR007822">
    <property type="entry name" value="LANC-like"/>
</dbReference>
<evidence type="ECO:0000259" key="1">
    <source>
        <dbReference type="PROSITE" id="PS50011"/>
    </source>
</evidence>
<dbReference type="SMART" id="SM00220">
    <property type="entry name" value="S_TKc"/>
    <property type="match status" value="1"/>
</dbReference>
<protein>
    <submittedName>
        <fullName evidence="2">Protein kinase</fullName>
    </submittedName>
</protein>
<proteinExistence type="predicted"/>
<dbReference type="InterPro" id="IPR012341">
    <property type="entry name" value="6hp_glycosidase-like_sf"/>
</dbReference>
<keyword evidence="3" id="KW-1185">Reference proteome</keyword>
<dbReference type="Pfam" id="PF00069">
    <property type="entry name" value="Pkinase"/>
    <property type="match status" value="1"/>
</dbReference>
<dbReference type="SUPFAM" id="SSF158745">
    <property type="entry name" value="LanC-like"/>
    <property type="match status" value="1"/>
</dbReference>
<dbReference type="Gene3D" id="1.50.10.10">
    <property type="match status" value="1"/>
</dbReference>
<dbReference type="InterPro" id="IPR000719">
    <property type="entry name" value="Prot_kinase_dom"/>
</dbReference>
<dbReference type="PANTHER" id="PTHR44167:SF24">
    <property type="entry name" value="SERINE_THREONINE-PROTEIN KINASE CHK2"/>
    <property type="match status" value="1"/>
</dbReference>
<dbReference type="CDD" id="cd04791">
    <property type="entry name" value="LanC_SerThrkinase"/>
    <property type="match status" value="1"/>
</dbReference>
<dbReference type="EMBL" id="CP041979">
    <property type="protein sequence ID" value="QHH91048.1"/>
    <property type="molecule type" value="Genomic_DNA"/>
</dbReference>
<dbReference type="InterPro" id="IPR053524">
    <property type="entry name" value="Aerial_hyphae_peptide-synth"/>
</dbReference>
<dbReference type="Gene3D" id="1.10.510.10">
    <property type="entry name" value="Transferase(Phosphotransferase) domain 1"/>
    <property type="match status" value="1"/>
</dbReference>
<dbReference type="RefSeq" id="WP_061661291.1">
    <property type="nucleotide sequence ID" value="NZ_JAOPRY010000045.1"/>
</dbReference>
<keyword evidence="2" id="KW-0808">Transferase</keyword>
<dbReference type="Proteomes" id="UP000464796">
    <property type="component" value="Chromosome"/>
</dbReference>
<dbReference type="Pfam" id="PF05147">
    <property type="entry name" value="LANC_like"/>
    <property type="match status" value="1"/>
</dbReference>
<accession>A0ABX6IB84</accession>
<dbReference type="GO" id="GO:0016301">
    <property type="term" value="F:kinase activity"/>
    <property type="evidence" value="ECO:0007669"/>
    <property type="project" value="UniProtKB-KW"/>
</dbReference>
<dbReference type="Pfam" id="PF25816">
    <property type="entry name" value="RamC_N"/>
    <property type="match status" value="1"/>
</dbReference>
<dbReference type="NCBIfam" id="NF038151">
    <property type="entry name" value="lanthi_synth_III"/>
    <property type="match status" value="1"/>
</dbReference>
<dbReference type="PANTHER" id="PTHR44167">
    <property type="entry name" value="OVARIAN-SPECIFIC SERINE/THREONINE-PROTEIN KINASE LOK-RELATED"/>
    <property type="match status" value="1"/>
</dbReference>
<dbReference type="PROSITE" id="PS50011">
    <property type="entry name" value="PROTEIN_KINASE_DOM"/>
    <property type="match status" value="1"/>
</dbReference>
<dbReference type="SUPFAM" id="SSF56112">
    <property type="entry name" value="Protein kinase-like (PK-like)"/>
    <property type="match status" value="1"/>
</dbReference>
<dbReference type="SMART" id="SM01260">
    <property type="entry name" value="LANC_like"/>
    <property type="match status" value="1"/>
</dbReference>
<dbReference type="Gene3D" id="3.30.2430.10">
    <property type="entry name" value="phosphothreonine lyase"/>
    <property type="match status" value="1"/>
</dbReference>
<dbReference type="InterPro" id="IPR057929">
    <property type="entry name" value="RamC_N"/>
</dbReference>
<evidence type="ECO:0000313" key="3">
    <source>
        <dbReference type="Proteomes" id="UP000464796"/>
    </source>
</evidence>
<dbReference type="InterPro" id="IPR058053">
    <property type="entry name" value="RamC_C"/>
</dbReference>
<dbReference type="InterPro" id="IPR038498">
    <property type="entry name" value="OspF/SpvC_sf"/>
</dbReference>
<sequence length="881" mass="100901">MDVRYLDFLKNDALFYEAITIEKRKNYKVPKLNENEWQQEDERHWNYCINLQNKMPKQGWKIHISTHLDFAQNTLDIVVPYLLDKKISFKYVPNEQVLLSKNSKYGDRAASGKFITIYPNNKIYFLEILVELEQLLSDLPKGAYILNDKRWKNSNLYFRYGGFAPMYVNKDGINVLAIETPDGNLIPDNRAPYYEIPSFIKEPDEIDTMSKKMELELEQEDTSKFDAYEVISALHFSNGGGVYKVKKDSKYYVMKEGRPGSGLDALKKDGFTRLKNEAEILYKLKKENHVVDVYDYFEIWENNYLIEEYLEGKDIADYVAQNFPFSYKQDRKSYAEKMLSVINQIEELIKNIHKKNIAIGDLQPNNIVILEDGTIKLIDLETATSLKQKYQPGLMTPGFISRNAKTFEEADWFALVRLSRFLFLPIEPVADLTDEIEINQNKWIESYFGTTVTKKLEEIKEHAKSLMNLKTNNLHMLSIPPMDISLENNELIIQHLRNGIINHLNVNSETLINGDIRQFIEKLGGLNIATGGFGGIMALDRTGDIPKEIYSWINQTINKYLNIEKINFKELPLGLFNGLSGIISVLFDIGYKEKAIELLKNINIDELNKSDLTLYSGLSGIGLNYLSFYTITKDTYFLEASKKISNILIDIYKDNGAISVQDPFAMPHGLLNGWSGVSLFLLQLGITCNNKELIEISKEVLNKEINEHIEIDPTLDLAQIFDTSIGKGRLVPYLGEGAAGVALVMMEFQKYSRDFKQGDNLKLSLQLSNVAELFCTYTNGILRGSAGMIILSNAKENNHYSTESLKHTVGMLKNYLLYKKDIGIISPGDYGYRCSLDFQTGNSGILLALCDIHKNKWNSWLPLPKNNTLNLFQNKLTHDNY</sequence>
<name>A0ABX6IB84_9BACI</name>
<evidence type="ECO:0000313" key="2">
    <source>
        <dbReference type="EMBL" id="QHH91048.1"/>
    </source>
</evidence>
<dbReference type="InterPro" id="IPR011009">
    <property type="entry name" value="Kinase-like_dom_sf"/>
</dbReference>
<feature type="domain" description="Protein kinase" evidence="1">
    <location>
        <begin position="228"/>
        <end position="520"/>
    </location>
</feature>
<keyword evidence="2" id="KW-0418">Kinase</keyword>
<gene>
    <name evidence="2" type="ORF">FPL01_21835</name>
</gene>